<organism evidence="1 2">
    <name type="scientific">Bradyrhizobium lablabi</name>
    <dbReference type="NCBI Taxonomy" id="722472"/>
    <lineage>
        <taxon>Bacteria</taxon>
        <taxon>Pseudomonadati</taxon>
        <taxon>Pseudomonadota</taxon>
        <taxon>Alphaproteobacteria</taxon>
        <taxon>Hyphomicrobiales</taxon>
        <taxon>Nitrobacteraceae</taxon>
        <taxon>Bradyrhizobium</taxon>
    </lineage>
</organism>
<dbReference type="GO" id="GO:0004521">
    <property type="term" value="F:RNA endonuclease activity"/>
    <property type="evidence" value="ECO:0007669"/>
    <property type="project" value="TreeGrafter"/>
</dbReference>
<dbReference type="RefSeq" id="WP_079545827.1">
    <property type="nucleotide sequence ID" value="NZ_LT670844.1"/>
</dbReference>
<dbReference type="SUPFAM" id="SSF50118">
    <property type="entry name" value="Cell growth inhibitor/plasmid maintenance toxic component"/>
    <property type="match status" value="1"/>
</dbReference>
<dbReference type="InterPro" id="IPR011067">
    <property type="entry name" value="Plasmid_toxin/cell-grow_inhib"/>
</dbReference>
<dbReference type="InterPro" id="IPR003477">
    <property type="entry name" value="PemK-like"/>
</dbReference>
<reference evidence="1 2" key="1">
    <citation type="submission" date="2016-11" db="EMBL/GenBank/DDBJ databases">
        <authorList>
            <person name="Jaros S."/>
            <person name="Januszkiewicz K."/>
            <person name="Wedrychowicz H."/>
        </authorList>
    </citation>
    <scope>NUCLEOTIDE SEQUENCE [LARGE SCALE GENOMIC DNA]</scope>
    <source>
        <strain evidence="1 2">GAS499</strain>
    </source>
</reference>
<dbReference type="Proteomes" id="UP000189935">
    <property type="component" value="Chromosome I"/>
</dbReference>
<accession>A0A1M7DWD4</accession>
<evidence type="ECO:0000313" key="1">
    <source>
        <dbReference type="EMBL" id="SHL83489.1"/>
    </source>
</evidence>
<dbReference type="GO" id="GO:0003677">
    <property type="term" value="F:DNA binding"/>
    <property type="evidence" value="ECO:0007669"/>
    <property type="project" value="InterPro"/>
</dbReference>
<name>A0A1M7DWD4_9BRAD</name>
<dbReference type="AlphaFoldDB" id="A0A1M7DWD4"/>
<dbReference type="OrthoDB" id="3196747at2"/>
<protein>
    <submittedName>
        <fullName evidence="1">mRNA interferase MazF</fullName>
    </submittedName>
</protein>
<gene>
    <name evidence="1" type="ORF">SAMN05444159_6944</name>
</gene>
<dbReference type="Pfam" id="PF02452">
    <property type="entry name" value="PemK_toxin"/>
    <property type="match status" value="1"/>
</dbReference>
<dbReference type="PANTHER" id="PTHR33988">
    <property type="entry name" value="ENDORIBONUCLEASE MAZF-RELATED"/>
    <property type="match status" value="1"/>
</dbReference>
<dbReference type="Gene3D" id="2.30.30.110">
    <property type="match status" value="1"/>
</dbReference>
<evidence type="ECO:0000313" key="2">
    <source>
        <dbReference type="Proteomes" id="UP000189935"/>
    </source>
</evidence>
<proteinExistence type="predicted"/>
<sequence length="109" mass="11719">MQRGDVVIVAAAGDYGKPRPAVIVQTDAFPESHGSVVLCQLTSELVDAPDFRVTLEPKPENGLRLKSQVMADKPVTVRRERIGQKIGRLGNQDVARLGIALAFVLGLAD</sequence>
<dbReference type="GO" id="GO:0006402">
    <property type="term" value="P:mRNA catabolic process"/>
    <property type="evidence" value="ECO:0007669"/>
    <property type="project" value="TreeGrafter"/>
</dbReference>
<dbReference type="GO" id="GO:0016075">
    <property type="term" value="P:rRNA catabolic process"/>
    <property type="evidence" value="ECO:0007669"/>
    <property type="project" value="TreeGrafter"/>
</dbReference>
<dbReference type="EMBL" id="LT670844">
    <property type="protein sequence ID" value="SHL83489.1"/>
    <property type="molecule type" value="Genomic_DNA"/>
</dbReference>